<gene>
    <name evidence="7" type="primary">rrtA</name>
    <name evidence="7" type="ORF">GTP56_09560</name>
</gene>
<evidence type="ECO:0000256" key="2">
    <source>
        <dbReference type="ARBA" id="ARBA00022692"/>
    </source>
</evidence>
<dbReference type="InterPro" id="IPR035952">
    <property type="entry name" value="Rhomboid-like_sf"/>
</dbReference>
<feature type="transmembrane region" description="Helical" evidence="5">
    <location>
        <begin position="111"/>
        <end position="132"/>
    </location>
</feature>
<dbReference type="GO" id="GO:0004252">
    <property type="term" value="F:serine-type endopeptidase activity"/>
    <property type="evidence" value="ECO:0007669"/>
    <property type="project" value="InterPro"/>
</dbReference>
<reference evidence="7 8" key="1">
    <citation type="submission" date="2019-12" db="EMBL/GenBank/DDBJ databases">
        <title>Novel species isolated from a subtropical stream in China.</title>
        <authorList>
            <person name="Lu H."/>
        </authorList>
    </citation>
    <scope>NUCLEOTIDE SEQUENCE [LARGE SCALE GENOMIC DNA]</scope>
    <source>
        <strain evidence="7 8">FT134W</strain>
    </source>
</reference>
<dbReference type="InterPro" id="IPR023826">
    <property type="entry name" value="Rhom-like_SP_proteobac"/>
</dbReference>
<evidence type="ECO:0000313" key="8">
    <source>
        <dbReference type="Proteomes" id="UP000469734"/>
    </source>
</evidence>
<feature type="transmembrane region" description="Helical" evidence="5">
    <location>
        <begin position="144"/>
        <end position="164"/>
    </location>
</feature>
<dbReference type="NCBIfam" id="TIGR03902">
    <property type="entry name" value="rhom_GG_sort"/>
    <property type="match status" value="1"/>
</dbReference>
<accession>A0A7X4KFI0</accession>
<protein>
    <submittedName>
        <fullName evidence="7">Rhombosortase</fullName>
        <ecNumber evidence="7">3.4.21.-</ecNumber>
    </submittedName>
</protein>
<keyword evidence="2 5" id="KW-0812">Transmembrane</keyword>
<dbReference type="EMBL" id="WWCR01000007">
    <property type="protein sequence ID" value="MYM72441.1"/>
    <property type="molecule type" value="Genomic_DNA"/>
</dbReference>
<dbReference type="Gene3D" id="1.20.1540.10">
    <property type="entry name" value="Rhomboid-like"/>
    <property type="match status" value="1"/>
</dbReference>
<dbReference type="AlphaFoldDB" id="A0A7X4KFI0"/>
<name>A0A7X4KFI0_9BURK</name>
<comment type="caution">
    <text evidence="7">The sequence shown here is derived from an EMBL/GenBank/DDBJ whole genome shotgun (WGS) entry which is preliminary data.</text>
</comment>
<dbReference type="SUPFAM" id="SSF144091">
    <property type="entry name" value="Rhomboid-like"/>
    <property type="match status" value="1"/>
</dbReference>
<dbReference type="Pfam" id="PF01694">
    <property type="entry name" value="Rhomboid"/>
    <property type="match status" value="1"/>
</dbReference>
<evidence type="ECO:0000259" key="6">
    <source>
        <dbReference type="Pfam" id="PF01694"/>
    </source>
</evidence>
<feature type="transmembrane region" description="Helical" evidence="5">
    <location>
        <begin position="56"/>
        <end position="74"/>
    </location>
</feature>
<feature type="domain" description="Peptidase S54 rhomboid" evidence="6">
    <location>
        <begin position="15"/>
        <end position="157"/>
    </location>
</feature>
<keyword evidence="4 5" id="KW-0472">Membrane</keyword>
<evidence type="ECO:0000256" key="5">
    <source>
        <dbReference type="SAM" id="Phobius"/>
    </source>
</evidence>
<dbReference type="EC" id="3.4.21.-" evidence="7"/>
<evidence type="ECO:0000256" key="1">
    <source>
        <dbReference type="ARBA" id="ARBA00004141"/>
    </source>
</evidence>
<evidence type="ECO:0000313" key="7">
    <source>
        <dbReference type="EMBL" id="MYM72441.1"/>
    </source>
</evidence>
<evidence type="ECO:0000256" key="4">
    <source>
        <dbReference type="ARBA" id="ARBA00023136"/>
    </source>
</evidence>
<evidence type="ECO:0000256" key="3">
    <source>
        <dbReference type="ARBA" id="ARBA00022989"/>
    </source>
</evidence>
<feature type="transmembrane region" description="Helical" evidence="5">
    <location>
        <begin position="80"/>
        <end position="99"/>
    </location>
</feature>
<dbReference type="GO" id="GO:0016020">
    <property type="term" value="C:membrane"/>
    <property type="evidence" value="ECO:0007669"/>
    <property type="project" value="UniProtKB-SubCell"/>
</dbReference>
<keyword evidence="3 5" id="KW-1133">Transmembrane helix</keyword>
<dbReference type="Proteomes" id="UP000469734">
    <property type="component" value="Unassembled WGS sequence"/>
</dbReference>
<dbReference type="InterPro" id="IPR022764">
    <property type="entry name" value="Peptidase_S54_rhomboid_dom"/>
</dbReference>
<organism evidence="7 8">
    <name type="scientific">Duganella margarita</name>
    <dbReference type="NCBI Taxonomy" id="2692170"/>
    <lineage>
        <taxon>Bacteria</taxon>
        <taxon>Pseudomonadati</taxon>
        <taxon>Pseudomonadota</taxon>
        <taxon>Betaproteobacteria</taxon>
        <taxon>Burkholderiales</taxon>
        <taxon>Oxalobacteraceae</taxon>
        <taxon>Telluria group</taxon>
        <taxon>Duganella</taxon>
    </lineage>
</organism>
<sequence>MPELLEFDRHAILAGEIWRLWTCHLVHYSTQHALIDLATAAAAGAVALPALGWRRLCLAIALTAPLISGGLLLLAPDLSYYRGASGMAVMLAVLAACTLWPHAGKRARTALALLGAVLAVKIGAEAIGYSTAWSDLPAGVHVAWQAHLLGVVAAAIAIKAASAIPAR</sequence>
<comment type="subcellular location">
    <subcellularLocation>
        <location evidence="1">Membrane</location>
        <topology evidence="1">Multi-pass membrane protein</topology>
    </subcellularLocation>
</comment>
<keyword evidence="7" id="KW-0378">Hydrolase</keyword>
<dbReference type="RefSeq" id="WP_161049925.1">
    <property type="nucleotide sequence ID" value="NZ_WWCR01000007.1"/>
</dbReference>
<proteinExistence type="predicted"/>